<dbReference type="AlphaFoldDB" id="A0AAD9V384"/>
<evidence type="ECO:0000313" key="6">
    <source>
        <dbReference type="Proteomes" id="UP001249851"/>
    </source>
</evidence>
<dbReference type="SUPFAM" id="SSF48403">
    <property type="entry name" value="Ankyrin repeat"/>
    <property type="match status" value="1"/>
</dbReference>
<dbReference type="SMART" id="SM00248">
    <property type="entry name" value="ANK"/>
    <property type="match status" value="3"/>
</dbReference>
<gene>
    <name evidence="5" type="ORF">P5673_017688</name>
</gene>
<reference evidence="5" key="2">
    <citation type="journal article" date="2023" name="Science">
        <title>Genomic signatures of disease resistance in endangered staghorn corals.</title>
        <authorList>
            <person name="Vollmer S.V."/>
            <person name="Selwyn J.D."/>
            <person name="Despard B.A."/>
            <person name="Roesel C.L."/>
        </authorList>
    </citation>
    <scope>NUCLEOTIDE SEQUENCE</scope>
    <source>
        <strain evidence="5">K2</strain>
    </source>
</reference>
<evidence type="ECO:0000256" key="3">
    <source>
        <dbReference type="ARBA" id="ARBA00038386"/>
    </source>
</evidence>
<keyword evidence="2" id="KW-0677">Repeat</keyword>
<dbReference type="GO" id="GO:0019208">
    <property type="term" value="F:phosphatase regulator activity"/>
    <property type="evidence" value="ECO:0007669"/>
    <property type="project" value="TreeGrafter"/>
</dbReference>
<keyword evidence="4" id="KW-0040">ANK repeat</keyword>
<dbReference type="GO" id="GO:0004857">
    <property type="term" value="F:enzyme inhibitor activity"/>
    <property type="evidence" value="ECO:0007669"/>
    <property type="project" value="TreeGrafter"/>
</dbReference>
<name>A0AAD9V384_ACRCE</name>
<feature type="repeat" description="ANK" evidence="4">
    <location>
        <begin position="146"/>
        <end position="178"/>
    </location>
</feature>
<proteinExistence type="inferred from homology"/>
<evidence type="ECO:0000256" key="4">
    <source>
        <dbReference type="PROSITE-ProRule" id="PRU00023"/>
    </source>
</evidence>
<comment type="caution">
    <text evidence="5">The sequence shown here is derived from an EMBL/GenBank/DDBJ whole genome shotgun (WGS) entry which is preliminary data.</text>
</comment>
<dbReference type="PANTHER" id="PTHR24179">
    <property type="entry name" value="PROTEIN PHOSPHATASE 1 REGULATORY SUBUNIT 12"/>
    <property type="match status" value="1"/>
</dbReference>
<dbReference type="InterPro" id="IPR002110">
    <property type="entry name" value="Ankyrin_rpt"/>
</dbReference>
<dbReference type="Pfam" id="PF12796">
    <property type="entry name" value="Ank_2"/>
    <property type="match status" value="1"/>
</dbReference>
<feature type="repeat" description="ANK" evidence="4">
    <location>
        <begin position="179"/>
        <end position="211"/>
    </location>
</feature>
<dbReference type="InterPro" id="IPR051226">
    <property type="entry name" value="PP1_Regulatory_Subunit"/>
</dbReference>
<accession>A0AAD9V384</accession>
<dbReference type="Gene3D" id="1.25.40.20">
    <property type="entry name" value="Ankyrin repeat-containing domain"/>
    <property type="match status" value="2"/>
</dbReference>
<evidence type="ECO:0000256" key="2">
    <source>
        <dbReference type="ARBA" id="ARBA00022737"/>
    </source>
</evidence>
<organism evidence="5 6">
    <name type="scientific">Acropora cervicornis</name>
    <name type="common">Staghorn coral</name>
    <dbReference type="NCBI Taxonomy" id="6130"/>
    <lineage>
        <taxon>Eukaryota</taxon>
        <taxon>Metazoa</taxon>
        <taxon>Cnidaria</taxon>
        <taxon>Anthozoa</taxon>
        <taxon>Hexacorallia</taxon>
        <taxon>Scleractinia</taxon>
        <taxon>Astrocoeniina</taxon>
        <taxon>Acroporidae</taxon>
        <taxon>Acropora</taxon>
    </lineage>
</organism>
<dbReference type="EMBL" id="JARQWQ010000039">
    <property type="protein sequence ID" value="KAK2559608.1"/>
    <property type="molecule type" value="Genomic_DNA"/>
</dbReference>
<dbReference type="PROSITE" id="PS50297">
    <property type="entry name" value="ANK_REP_REGION"/>
    <property type="match status" value="2"/>
</dbReference>
<evidence type="ECO:0000313" key="5">
    <source>
        <dbReference type="EMBL" id="KAK2559608.1"/>
    </source>
</evidence>
<evidence type="ECO:0000256" key="1">
    <source>
        <dbReference type="ARBA" id="ARBA00022473"/>
    </source>
</evidence>
<dbReference type="InterPro" id="IPR036770">
    <property type="entry name" value="Ankyrin_rpt-contain_sf"/>
</dbReference>
<dbReference type="GO" id="GO:0005737">
    <property type="term" value="C:cytoplasm"/>
    <property type="evidence" value="ECO:0007669"/>
    <property type="project" value="TreeGrafter"/>
</dbReference>
<keyword evidence="1" id="KW-0217">Developmental protein</keyword>
<dbReference type="PANTHER" id="PTHR24179:SF21">
    <property type="entry name" value="MYOSIN BINDING SUBUNIT, ISOFORM O"/>
    <property type="match status" value="1"/>
</dbReference>
<dbReference type="Proteomes" id="UP001249851">
    <property type="component" value="Unassembled WGS sequence"/>
</dbReference>
<comment type="similarity">
    <text evidence="3">Belongs to the NRARP family.</text>
</comment>
<keyword evidence="6" id="KW-1185">Reference proteome</keyword>
<sequence length="261" mass="28544">MVSVIPQLPRISENGINSMILPTSLNNYRPKKKLTRIVNGLNNLNNQDLSRQLNSIPPQLFWTPKTNSKKTHNSTIPRIVVDKAEDDIANSMKRYSCDFTRLGENCANSLLHPSFAASAAIAANDPSALKSIILSGAVNIDQLNSNGASALHEAAYDGKVGCVIALLQYGADVDNEDNEGWTPLHAAVCGQSIQCAELLIRRGANVRAKTDDGLSPLAIAMQQTDTEMIKLLTLFSNQRRIADKPKRSYKQAKEFFTPVVV</sequence>
<dbReference type="PROSITE" id="PS50088">
    <property type="entry name" value="ANK_REPEAT"/>
    <property type="match status" value="2"/>
</dbReference>
<protein>
    <submittedName>
        <fullName evidence="5">Ankyrin-2</fullName>
    </submittedName>
</protein>
<reference evidence="5" key="1">
    <citation type="journal article" date="2023" name="G3 (Bethesda)">
        <title>Whole genome assembly and annotation of the endangered Caribbean coral Acropora cervicornis.</title>
        <authorList>
            <person name="Selwyn J.D."/>
            <person name="Vollmer S.V."/>
        </authorList>
    </citation>
    <scope>NUCLEOTIDE SEQUENCE</scope>
    <source>
        <strain evidence="5">K2</strain>
    </source>
</reference>